<evidence type="ECO:0000256" key="1">
    <source>
        <dbReference type="SAM" id="MobiDB-lite"/>
    </source>
</evidence>
<organism evidence="2 3">
    <name type="scientific">Botrytis fragariae</name>
    <dbReference type="NCBI Taxonomy" id="1964551"/>
    <lineage>
        <taxon>Eukaryota</taxon>
        <taxon>Fungi</taxon>
        <taxon>Dikarya</taxon>
        <taxon>Ascomycota</taxon>
        <taxon>Pezizomycotina</taxon>
        <taxon>Leotiomycetes</taxon>
        <taxon>Helotiales</taxon>
        <taxon>Sclerotiniaceae</taxon>
        <taxon>Botrytis</taxon>
    </lineage>
</organism>
<keyword evidence="3" id="KW-1185">Reference proteome</keyword>
<dbReference type="EMBL" id="JABFCT010000026">
    <property type="protein sequence ID" value="KAF5867864.1"/>
    <property type="molecule type" value="Genomic_DNA"/>
</dbReference>
<comment type="caution">
    <text evidence="2">The sequence shown here is derived from an EMBL/GenBank/DDBJ whole genome shotgun (WGS) entry which is preliminary data.</text>
</comment>
<reference evidence="2 3" key="1">
    <citation type="journal article" date="2020" name="Phytopathology">
        <title>A high-quality genome resource of Botrytis fragariae, a new and rapidly spreading fungal pathogen causing strawberry gray mold in the U.S.A.</title>
        <authorList>
            <person name="Wu Y."/>
            <person name="Saski C.A."/>
            <person name="Schnabel G."/>
            <person name="Xiao S."/>
            <person name="Hu M."/>
        </authorList>
    </citation>
    <scope>NUCLEOTIDE SEQUENCE [LARGE SCALE GENOMIC DNA]</scope>
    <source>
        <strain evidence="2 3">BVB16</strain>
    </source>
</reference>
<feature type="region of interest" description="Disordered" evidence="1">
    <location>
        <begin position="100"/>
        <end position="123"/>
    </location>
</feature>
<accession>A0A8H6AI17</accession>
<dbReference type="AlphaFoldDB" id="A0A8H6AI17"/>
<dbReference type="Proteomes" id="UP000531561">
    <property type="component" value="Unassembled WGS sequence"/>
</dbReference>
<dbReference type="RefSeq" id="XP_037186813.1">
    <property type="nucleotide sequence ID" value="XM_037337433.1"/>
</dbReference>
<dbReference type="GeneID" id="59261125"/>
<evidence type="ECO:0000313" key="2">
    <source>
        <dbReference type="EMBL" id="KAF5867864.1"/>
    </source>
</evidence>
<evidence type="ECO:0000313" key="3">
    <source>
        <dbReference type="Proteomes" id="UP000531561"/>
    </source>
</evidence>
<dbReference type="OrthoDB" id="10421021at2759"/>
<sequence>MITVKKIRVNLDDNIKLETDYQDLIEKDCKRGHRLLSQREKEKLNTVIDICKTIKRGSDRELDQCLPQRSNLENWSDKYGTRSKKASDIMRDYKELSGNKILQERDKEEQKEQKKIEKAKKRR</sequence>
<gene>
    <name evidence="2" type="ORF">Bfra_007059</name>
</gene>
<feature type="compositionally biased region" description="Basic and acidic residues" evidence="1">
    <location>
        <begin position="100"/>
        <end position="116"/>
    </location>
</feature>
<protein>
    <submittedName>
        <fullName evidence="2">Uncharacterized protein</fullName>
    </submittedName>
</protein>
<proteinExistence type="predicted"/>
<name>A0A8H6AI17_9HELO</name>